<dbReference type="EMBL" id="JAWJWE010000001">
    <property type="protein sequence ID" value="KAK6644216.1"/>
    <property type="molecule type" value="Genomic_DNA"/>
</dbReference>
<proteinExistence type="predicted"/>
<gene>
    <name evidence="2" type="ORF">RUM43_000483</name>
</gene>
<accession>A0AAN8XQH3</accession>
<evidence type="ECO:0000256" key="1">
    <source>
        <dbReference type="SAM" id="MobiDB-lite"/>
    </source>
</evidence>
<protein>
    <submittedName>
        <fullName evidence="2">Uncharacterized protein</fullName>
    </submittedName>
</protein>
<dbReference type="Proteomes" id="UP001372834">
    <property type="component" value="Unassembled WGS sequence"/>
</dbReference>
<feature type="region of interest" description="Disordered" evidence="1">
    <location>
        <begin position="1"/>
        <end position="28"/>
    </location>
</feature>
<evidence type="ECO:0000313" key="2">
    <source>
        <dbReference type="EMBL" id="KAK6644216.1"/>
    </source>
</evidence>
<sequence>MAVSTEKYQFGEEPPTPGPRHPSSEPENKDKFERFLAYPWRMLLTYIILIPDS</sequence>
<organism evidence="2 3">
    <name type="scientific">Polyplax serrata</name>
    <name type="common">Common mouse louse</name>
    <dbReference type="NCBI Taxonomy" id="468196"/>
    <lineage>
        <taxon>Eukaryota</taxon>
        <taxon>Metazoa</taxon>
        <taxon>Ecdysozoa</taxon>
        <taxon>Arthropoda</taxon>
        <taxon>Hexapoda</taxon>
        <taxon>Insecta</taxon>
        <taxon>Pterygota</taxon>
        <taxon>Neoptera</taxon>
        <taxon>Paraneoptera</taxon>
        <taxon>Psocodea</taxon>
        <taxon>Troctomorpha</taxon>
        <taxon>Phthiraptera</taxon>
        <taxon>Anoplura</taxon>
        <taxon>Polyplacidae</taxon>
        <taxon>Polyplax</taxon>
    </lineage>
</organism>
<reference evidence="2 3" key="1">
    <citation type="submission" date="2023-10" db="EMBL/GenBank/DDBJ databases">
        <title>Genomes of two closely related lineages of the louse Polyplax serrata with different host specificities.</title>
        <authorList>
            <person name="Martinu J."/>
            <person name="Tarabai H."/>
            <person name="Stefka J."/>
            <person name="Hypsa V."/>
        </authorList>
    </citation>
    <scope>NUCLEOTIDE SEQUENCE [LARGE SCALE GENOMIC DNA]</scope>
    <source>
        <strain evidence="2">HR10_N</strain>
    </source>
</reference>
<comment type="caution">
    <text evidence="2">The sequence shown here is derived from an EMBL/GenBank/DDBJ whole genome shotgun (WGS) entry which is preliminary data.</text>
</comment>
<dbReference type="AlphaFoldDB" id="A0AAN8XQH3"/>
<evidence type="ECO:0000313" key="3">
    <source>
        <dbReference type="Proteomes" id="UP001372834"/>
    </source>
</evidence>
<name>A0AAN8XQH3_POLSC</name>